<evidence type="ECO:0000256" key="2">
    <source>
        <dbReference type="SAM" id="SignalP"/>
    </source>
</evidence>
<accession>A0A3S0I5M6</accession>
<evidence type="ECO:0000256" key="1">
    <source>
        <dbReference type="SAM" id="MobiDB-lite"/>
    </source>
</evidence>
<comment type="caution">
    <text evidence="3">The sequence shown here is derived from an EMBL/GenBank/DDBJ whole genome shotgun (WGS) entry which is preliminary data.</text>
</comment>
<dbReference type="Proteomes" id="UP000276128">
    <property type="component" value="Unassembled WGS sequence"/>
</dbReference>
<organism evidence="3 4">
    <name type="scientific">Paenibacillus whitsoniae</name>
    <dbReference type="NCBI Taxonomy" id="2496558"/>
    <lineage>
        <taxon>Bacteria</taxon>
        <taxon>Bacillati</taxon>
        <taxon>Bacillota</taxon>
        <taxon>Bacilli</taxon>
        <taxon>Bacillales</taxon>
        <taxon>Paenibacillaceae</taxon>
        <taxon>Paenibacillus</taxon>
    </lineage>
</organism>
<keyword evidence="4" id="KW-1185">Reference proteome</keyword>
<evidence type="ECO:0000313" key="3">
    <source>
        <dbReference type="EMBL" id="RTD99597.1"/>
    </source>
</evidence>
<dbReference type="EMBL" id="RXHU01000173">
    <property type="protein sequence ID" value="RTD99597.1"/>
    <property type="molecule type" value="Genomic_DNA"/>
</dbReference>
<gene>
    <name evidence="3" type="ORF">EJQ19_31650</name>
</gene>
<name>A0A3S0I5M6_9BACL</name>
<feature type="non-terminal residue" evidence="3">
    <location>
        <position position="116"/>
    </location>
</feature>
<sequence length="116" mass="12062">MKRIHKTWVAGTLAAGLLIGGGLLLQHNQAFADETASPGAPTSSPAVKKHSFSEGFKGNREERGFGDHRSPAFGKGGFMPGFGIGGDPKVLTTLLGMTQEDLAAERKAGKSLAEIA</sequence>
<feature type="compositionally biased region" description="Basic and acidic residues" evidence="1">
    <location>
        <begin position="57"/>
        <end position="70"/>
    </location>
</feature>
<protein>
    <submittedName>
        <fullName evidence="3">Uncharacterized protein</fullName>
    </submittedName>
</protein>
<feature type="region of interest" description="Disordered" evidence="1">
    <location>
        <begin position="34"/>
        <end position="71"/>
    </location>
</feature>
<keyword evidence="2" id="KW-0732">Signal</keyword>
<feature type="chain" id="PRO_5018585634" evidence="2">
    <location>
        <begin position="33"/>
        <end position="116"/>
    </location>
</feature>
<dbReference type="AlphaFoldDB" id="A0A3S0I5M6"/>
<reference evidence="3 4" key="1">
    <citation type="submission" date="2018-12" db="EMBL/GenBank/DDBJ databases">
        <title>Bacillus ochoae sp. nov., Paenibacillus whitsoniae sp. nov., Paenibacillus spiritus sp. nov. Isolated from the Mars Exploration Rover during spacecraft assembly.</title>
        <authorList>
            <person name="Seuylemezian A."/>
            <person name="Vaishampayan P."/>
        </authorList>
    </citation>
    <scope>NUCLEOTIDE SEQUENCE [LARGE SCALE GENOMIC DNA]</scope>
    <source>
        <strain evidence="3 4">MER 54</strain>
    </source>
</reference>
<proteinExistence type="predicted"/>
<feature type="signal peptide" evidence="2">
    <location>
        <begin position="1"/>
        <end position="32"/>
    </location>
</feature>
<evidence type="ECO:0000313" key="4">
    <source>
        <dbReference type="Proteomes" id="UP000276128"/>
    </source>
</evidence>